<keyword evidence="3" id="KW-0804">Transcription</keyword>
<dbReference type="Gene3D" id="1.10.10.10">
    <property type="entry name" value="Winged helix-like DNA-binding domain superfamily/Winged helix DNA-binding domain"/>
    <property type="match status" value="1"/>
</dbReference>
<keyword evidence="1" id="KW-0805">Transcription regulation</keyword>
<evidence type="ECO:0000256" key="2">
    <source>
        <dbReference type="ARBA" id="ARBA00023125"/>
    </source>
</evidence>
<dbReference type="PROSITE" id="PS50949">
    <property type="entry name" value="HTH_GNTR"/>
    <property type="match status" value="1"/>
</dbReference>
<dbReference type="Pfam" id="PF00392">
    <property type="entry name" value="GntR"/>
    <property type="match status" value="1"/>
</dbReference>
<evidence type="ECO:0000256" key="3">
    <source>
        <dbReference type="ARBA" id="ARBA00023163"/>
    </source>
</evidence>
<dbReference type="SUPFAM" id="SSF46785">
    <property type="entry name" value="Winged helix' DNA-binding domain"/>
    <property type="match status" value="1"/>
</dbReference>
<dbReference type="InterPro" id="IPR036390">
    <property type="entry name" value="WH_DNA-bd_sf"/>
</dbReference>
<feature type="region of interest" description="Disordered" evidence="4">
    <location>
        <begin position="214"/>
        <end position="244"/>
    </location>
</feature>
<evidence type="ECO:0000313" key="7">
    <source>
        <dbReference type="Proteomes" id="UP001595773"/>
    </source>
</evidence>
<dbReference type="InterPro" id="IPR011711">
    <property type="entry name" value="GntR_C"/>
</dbReference>
<dbReference type="RefSeq" id="WP_230068075.1">
    <property type="nucleotide sequence ID" value="NZ_BAABLL010000006.1"/>
</dbReference>
<dbReference type="SMART" id="SM00895">
    <property type="entry name" value="FCD"/>
    <property type="match status" value="1"/>
</dbReference>
<comment type="caution">
    <text evidence="6">The sequence shown here is derived from an EMBL/GenBank/DDBJ whole genome shotgun (WGS) entry which is preliminary data.</text>
</comment>
<evidence type="ECO:0000259" key="5">
    <source>
        <dbReference type="PROSITE" id="PS50949"/>
    </source>
</evidence>
<dbReference type="PANTHER" id="PTHR43537:SF49">
    <property type="entry name" value="TRANSCRIPTIONAL REGULATORY PROTEIN"/>
    <property type="match status" value="1"/>
</dbReference>
<organism evidence="6 7">
    <name type="scientific">Arthrobacter cryoconiti</name>
    <dbReference type="NCBI Taxonomy" id="748907"/>
    <lineage>
        <taxon>Bacteria</taxon>
        <taxon>Bacillati</taxon>
        <taxon>Actinomycetota</taxon>
        <taxon>Actinomycetes</taxon>
        <taxon>Micrococcales</taxon>
        <taxon>Micrococcaceae</taxon>
        <taxon>Arthrobacter</taxon>
    </lineage>
</organism>
<dbReference type="CDD" id="cd07377">
    <property type="entry name" value="WHTH_GntR"/>
    <property type="match status" value="1"/>
</dbReference>
<dbReference type="InterPro" id="IPR036388">
    <property type="entry name" value="WH-like_DNA-bd_sf"/>
</dbReference>
<dbReference type="Gene3D" id="1.20.120.530">
    <property type="entry name" value="GntR ligand-binding domain-like"/>
    <property type="match status" value="1"/>
</dbReference>
<name>A0ABV8R0N7_9MICC</name>
<proteinExistence type="predicted"/>
<dbReference type="SUPFAM" id="SSF48008">
    <property type="entry name" value="GntR ligand-binding domain-like"/>
    <property type="match status" value="1"/>
</dbReference>
<dbReference type="PANTHER" id="PTHR43537">
    <property type="entry name" value="TRANSCRIPTIONAL REGULATOR, GNTR FAMILY"/>
    <property type="match status" value="1"/>
</dbReference>
<sequence>MRASEKAYAALRSDILSWRLPPGTVLTEVELSARLGVSRTPVREALAKLSAEGLTEPQSGRGVVVSEISLDHVDELFELRSALECRAAELAAVRRNPAVFFELHRQLANAGELLRENDPARDSYYRLAVELDTEIDGAAGNHYLAQALKSLRVHLVRVRRLSKDNPGRLRDAAREHAAIALAIANGNAAVASAATTVHLDNSLRHLMDSSLVSVATSPQQIEHPQAAPSGSPGPPGPPGLASKN</sequence>
<dbReference type="InterPro" id="IPR008920">
    <property type="entry name" value="TF_FadR/GntR_C"/>
</dbReference>
<dbReference type="EMBL" id="JBHSCQ010000016">
    <property type="protein sequence ID" value="MFC4266049.1"/>
    <property type="molecule type" value="Genomic_DNA"/>
</dbReference>
<evidence type="ECO:0000256" key="1">
    <source>
        <dbReference type="ARBA" id="ARBA00023015"/>
    </source>
</evidence>
<protein>
    <submittedName>
        <fullName evidence="6">GntR family transcriptional regulator</fullName>
    </submittedName>
</protein>
<keyword evidence="7" id="KW-1185">Reference proteome</keyword>
<dbReference type="PRINTS" id="PR00035">
    <property type="entry name" value="HTHGNTR"/>
</dbReference>
<dbReference type="InterPro" id="IPR000524">
    <property type="entry name" value="Tscrpt_reg_HTH_GntR"/>
</dbReference>
<evidence type="ECO:0000313" key="6">
    <source>
        <dbReference type="EMBL" id="MFC4266049.1"/>
    </source>
</evidence>
<reference evidence="7" key="1">
    <citation type="journal article" date="2019" name="Int. J. Syst. Evol. Microbiol.">
        <title>The Global Catalogue of Microorganisms (GCM) 10K type strain sequencing project: providing services to taxonomists for standard genome sequencing and annotation.</title>
        <authorList>
            <consortium name="The Broad Institute Genomics Platform"/>
            <consortium name="The Broad Institute Genome Sequencing Center for Infectious Disease"/>
            <person name="Wu L."/>
            <person name="Ma J."/>
        </authorList>
    </citation>
    <scope>NUCLEOTIDE SEQUENCE [LARGE SCALE GENOMIC DNA]</scope>
    <source>
        <strain evidence="7">CGMCC 1.10698</strain>
    </source>
</reference>
<keyword evidence="2" id="KW-0238">DNA-binding</keyword>
<dbReference type="Pfam" id="PF07729">
    <property type="entry name" value="FCD"/>
    <property type="match status" value="1"/>
</dbReference>
<dbReference type="SMART" id="SM00345">
    <property type="entry name" value="HTH_GNTR"/>
    <property type="match status" value="1"/>
</dbReference>
<accession>A0ABV8R0N7</accession>
<feature type="domain" description="HTH gntR-type" evidence="5">
    <location>
        <begin position="1"/>
        <end position="68"/>
    </location>
</feature>
<evidence type="ECO:0000256" key="4">
    <source>
        <dbReference type="SAM" id="MobiDB-lite"/>
    </source>
</evidence>
<gene>
    <name evidence="6" type="ORF">ACFOW9_10600</name>
</gene>
<dbReference type="Proteomes" id="UP001595773">
    <property type="component" value="Unassembled WGS sequence"/>
</dbReference>